<comment type="similarity">
    <text evidence="2 6">Belongs to the SURF1 family.</text>
</comment>
<organism evidence="7 8">
    <name type="scientific">Intrasporangium calvum</name>
    <dbReference type="NCBI Taxonomy" id="53358"/>
    <lineage>
        <taxon>Bacteria</taxon>
        <taxon>Bacillati</taxon>
        <taxon>Actinomycetota</taxon>
        <taxon>Actinomycetes</taxon>
        <taxon>Micrococcales</taxon>
        <taxon>Intrasporangiaceae</taxon>
        <taxon>Intrasporangium</taxon>
    </lineage>
</organism>
<comment type="caution">
    <text evidence="7">The sequence shown here is derived from an EMBL/GenBank/DDBJ whole genome shotgun (WGS) entry which is preliminary data.</text>
</comment>
<gene>
    <name evidence="7" type="ORF">OO014_09095</name>
</gene>
<evidence type="ECO:0000256" key="6">
    <source>
        <dbReference type="RuleBase" id="RU363076"/>
    </source>
</evidence>
<protein>
    <recommendedName>
        <fullName evidence="6">SURF1-like protein</fullName>
    </recommendedName>
</protein>
<accession>A0ABT5GIA5</accession>
<proteinExistence type="inferred from homology"/>
<dbReference type="InterPro" id="IPR045214">
    <property type="entry name" value="Surf1/Surf4"/>
</dbReference>
<dbReference type="CDD" id="cd06662">
    <property type="entry name" value="SURF1"/>
    <property type="match status" value="1"/>
</dbReference>
<keyword evidence="3" id="KW-0812">Transmembrane</keyword>
<evidence type="ECO:0000313" key="8">
    <source>
        <dbReference type="Proteomes" id="UP001150259"/>
    </source>
</evidence>
<keyword evidence="6" id="KW-1003">Cell membrane</keyword>
<reference evidence="7 8" key="1">
    <citation type="submission" date="2022-11" db="EMBL/GenBank/DDBJ databases">
        <title>Anaerobic phenanthrene biodegradation by a DNRA strain PheN6.</title>
        <authorList>
            <person name="Zhang Z."/>
        </authorList>
    </citation>
    <scope>NUCLEOTIDE SEQUENCE [LARGE SCALE GENOMIC DNA]</scope>
    <source>
        <strain evidence="7 8">PheN6</strain>
    </source>
</reference>
<evidence type="ECO:0000256" key="2">
    <source>
        <dbReference type="ARBA" id="ARBA00007165"/>
    </source>
</evidence>
<dbReference type="PANTHER" id="PTHR23427">
    <property type="entry name" value="SURFEIT LOCUS PROTEIN"/>
    <property type="match status" value="1"/>
</dbReference>
<sequence length="266" mass="28947">MLRLWLTSRWLLSTVVAILFGVACWTLGSWQWSRHVEQRTKVTAIEQNYDAAAVSLGTVLPAPGGGRLAPEDQWTRVRLTGTYLPQGEQLVRNRTRERTVGFEVLTPFVTDGGTVLVDRGWVPNAQNAETTPEADPPPSGEVEVVGWLRTGEPDLGRDVPAPQLASISIADVRARVPAVSPVDVYVVLGDQAPAAPAGEHPVSPLPRPDEGLGPHQAYAIQWWITMPAGLVFVFFAIRRQVVQSGEGATAAAPKPKKVRIWDEEDA</sequence>
<comment type="subcellular location">
    <subcellularLocation>
        <location evidence="6">Cell membrane</location>
        <topology evidence="6">Multi-pass membrane protein</topology>
    </subcellularLocation>
    <subcellularLocation>
        <location evidence="1">Membrane</location>
    </subcellularLocation>
</comment>
<keyword evidence="8" id="KW-1185">Reference proteome</keyword>
<dbReference type="EMBL" id="JAPFQL010000033">
    <property type="protein sequence ID" value="MDC5697411.1"/>
    <property type="molecule type" value="Genomic_DNA"/>
</dbReference>
<evidence type="ECO:0000256" key="4">
    <source>
        <dbReference type="ARBA" id="ARBA00022989"/>
    </source>
</evidence>
<dbReference type="PROSITE" id="PS50895">
    <property type="entry name" value="SURF1"/>
    <property type="match status" value="1"/>
</dbReference>
<dbReference type="Proteomes" id="UP001150259">
    <property type="component" value="Unassembled WGS sequence"/>
</dbReference>
<evidence type="ECO:0000256" key="1">
    <source>
        <dbReference type="ARBA" id="ARBA00004370"/>
    </source>
</evidence>
<evidence type="ECO:0000256" key="3">
    <source>
        <dbReference type="ARBA" id="ARBA00022692"/>
    </source>
</evidence>
<keyword evidence="4" id="KW-1133">Transmembrane helix</keyword>
<dbReference type="RefSeq" id="WP_272461987.1">
    <property type="nucleotide sequence ID" value="NZ_JAPFQL010000033.1"/>
</dbReference>
<dbReference type="PANTHER" id="PTHR23427:SF2">
    <property type="entry name" value="SURFEIT LOCUS PROTEIN 1"/>
    <property type="match status" value="1"/>
</dbReference>
<dbReference type="InterPro" id="IPR002994">
    <property type="entry name" value="Surf1/Shy1"/>
</dbReference>
<evidence type="ECO:0000256" key="5">
    <source>
        <dbReference type="ARBA" id="ARBA00023136"/>
    </source>
</evidence>
<dbReference type="PROSITE" id="PS51257">
    <property type="entry name" value="PROKAR_LIPOPROTEIN"/>
    <property type="match status" value="1"/>
</dbReference>
<name>A0ABT5GIA5_9MICO</name>
<evidence type="ECO:0000313" key="7">
    <source>
        <dbReference type="EMBL" id="MDC5697411.1"/>
    </source>
</evidence>
<dbReference type="Pfam" id="PF02104">
    <property type="entry name" value="SURF1"/>
    <property type="match status" value="1"/>
</dbReference>
<keyword evidence="5" id="KW-0472">Membrane</keyword>